<dbReference type="CDD" id="cd00144">
    <property type="entry name" value="MPP_PPP_family"/>
    <property type="match status" value="1"/>
</dbReference>
<dbReference type="Gene3D" id="3.60.21.10">
    <property type="match status" value="1"/>
</dbReference>
<dbReference type="PANTHER" id="PTHR42850">
    <property type="entry name" value="METALLOPHOSPHOESTERASE"/>
    <property type="match status" value="1"/>
</dbReference>
<feature type="compositionally biased region" description="Polar residues" evidence="1">
    <location>
        <begin position="240"/>
        <end position="249"/>
    </location>
</feature>
<dbReference type="GO" id="GO:0005737">
    <property type="term" value="C:cytoplasm"/>
    <property type="evidence" value="ECO:0007669"/>
    <property type="project" value="TreeGrafter"/>
</dbReference>
<dbReference type="GO" id="GO:0000298">
    <property type="term" value="F:endopolyphosphatase activity"/>
    <property type="evidence" value="ECO:0007669"/>
    <property type="project" value="TreeGrafter"/>
</dbReference>
<sequence length="342" mass="37289">MQQADDSPVHLTLKTGDNRVIVIGDVHGSYDELVSLLDACGRKDSDIIVFVGDLVNKGPKPVECVRFARSSPNAYCVMGNHDLKAIKAFRSWKNGGKLKKKYKYVEDLTQEDYDWLYNLPYTISLPDRNALVVHAGLVPGVSLEDQNLVEMVTMRNLLRSDDNSWEALERPTEGVAWASAWEGPEHVYFGHDAKRGLQQWRFATGLDTGCCKGLHLTACILPGAEIVSVAAMTPAEDRATSPSSSTGGALTSPEPTVPGTPFTSPPDPVKRGQKDEVPEDFKIKPEDNWGGANSAKGDATDTKNPPEITQANSVPMDKQPETVKGQVQDDSNCSECVKCTVM</sequence>
<accession>A0A7S2XZH9</accession>
<dbReference type="AlphaFoldDB" id="A0A7S2XZH9"/>
<dbReference type="Pfam" id="PF00149">
    <property type="entry name" value="Metallophos"/>
    <property type="match status" value="1"/>
</dbReference>
<feature type="region of interest" description="Disordered" evidence="1">
    <location>
        <begin position="235"/>
        <end position="326"/>
    </location>
</feature>
<dbReference type="PANTHER" id="PTHR42850:SF4">
    <property type="entry name" value="ZINC-DEPENDENT ENDOPOLYPHOSPHATASE"/>
    <property type="match status" value="1"/>
</dbReference>
<dbReference type="GO" id="GO:0016791">
    <property type="term" value="F:phosphatase activity"/>
    <property type="evidence" value="ECO:0007669"/>
    <property type="project" value="TreeGrafter"/>
</dbReference>
<name>A0A7S2XZH9_9STRA</name>
<dbReference type="GO" id="GO:0006798">
    <property type="term" value="P:polyphosphate catabolic process"/>
    <property type="evidence" value="ECO:0007669"/>
    <property type="project" value="TreeGrafter"/>
</dbReference>
<dbReference type="InterPro" id="IPR050126">
    <property type="entry name" value="Ap4A_hydrolase"/>
</dbReference>
<feature type="compositionally biased region" description="Pro residues" evidence="1">
    <location>
        <begin position="255"/>
        <end position="267"/>
    </location>
</feature>
<reference evidence="3" key="1">
    <citation type="submission" date="2021-01" db="EMBL/GenBank/DDBJ databases">
        <authorList>
            <person name="Corre E."/>
            <person name="Pelletier E."/>
            <person name="Niang G."/>
            <person name="Scheremetjew M."/>
            <person name="Finn R."/>
            <person name="Kale V."/>
            <person name="Holt S."/>
            <person name="Cochrane G."/>
            <person name="Meng A."/>
            <person name="Brown T."/>
            <person name="Cohen L."/>
        </authorList>
    </citation>
    <scope>NUCLEOTIDE SEQUENCE</scope>
    <source>
        <strain evidence="3">CCMP1661</strain>
    </source>
</reference>
<evidence type="ECO:0000313" key="3">
    <source>
        <dbReference type="EMBL" id="CAD9860671.1"/>
    </source>
</evidence>
<protein>
    <recommendedName>
        <fullName evidence="2">Calcineurin-like phosphoesterase domain-containing protein</fullName>
    </recommendedName>
</protein>
<dbReference type="SUPFAM" id="SSF56300">
    <property type="entry name" value="Metallo-dependent phosphatases"/>
    <property type="match status" value="1"/>
</dbReference>
<feature type="domain" description="Calcineurin-like phosphoesterase" evidence="2">
    <location>
        <begin position="19"/>
        <end position="195"/>
    </location>
</feature>
<dbReference type="PRINTS" id="PR00114">
    <property type="entry name" value="STPHPHTASE"/>
</dbReference>
<organism evidence="3">
    <name type="scientific">Fibrocapsa japonica</name>
    <dbReference type="NCBI Taxonomy" id="94617"/>
    <lineage>
        <taxon>Eukaryota</taxon>
        <taxon>Sar</taxon>
        <taxon>Stramenopiles</taxon>
        <taxon>Ochrophyta</taxon>
        <taxon>Raphidophyceae</taxon>
        <taxon>Chattonellales</taxon>
        <taxon>Chattonellaceae</taxon>
        <taxon>Fibrocapsa</taxon>
    </lineage>
</organism>
<evidence type="ECO:0000259" key="2">
    <source>
        <dbReference type="Pfam" id="PF00149"/>
    </source>
</evidence>
<feature type="compositionally biased region" description="Basic and acidic residues" evidence="1">
    <location>
        <begin position="268"/>
        <end position="287"/>
    </location>
</feature>
<dbReference type="InterPro" id="IPR006186">
    <property type="entry name" value="Ser/Thr-sp_prot-phosphatase"/>
</dbReference>
<dbReference type="EMBL" id="HBHR01006517">
    <property type="protein sequence ID" value="CAD9860671.1"/>
    <property type="molecule type" value="Transcribed_RNA"/>
</dbReference>
<dbReference type="InterPro" id="IPR004843">
    <property type="entry name" value="Calcineurin-like_PHP"/>
</dbReference>
<dbReference type="InterPro" id="IPR029052">
    <property type="entry name" value="Metallo-depent_PP-like"/>
</dbReference>
<proteinExistence type="predicted"/>
<gene>
    <name evidence="3" type="ORF">FJAP1339_LOCUS3192</name>
</gene>
<evidence type="ECO:0000256" key="1">
    <source>
        <dbReference type="SAM" id="MobiDB-lite"/>
    </source>
</evidence>